<evidence type="ECO:0000256" key="1">
    <source>
        <dbReference type="ARBA" id="ARBA00001933"/>
    </source>
</evidence>
<keyword evidence="7" id="KW-0129">CBS domain</keyword>
<sequence length="469" mass="49797">MTNSRSDVALPLPPPVRSSLDLIGRTPIVELTTFDTGLCRLFVKLESQNPGGSIKDRIALSMIAAAERDGRLKPGGTIVEATAGNTGLGLAQVGLPKGYHLILVVPDKMSREKVQHLRALGADVRTTRSDVGKGHPEYYQDMAERIAAETGGFYVNQFGNPANPLAHETTTGPEILEQLGGDVDAVVVGVGSGGTLSGLGRFFRRASPKTRMVLADPKGSVLAPLIETGQMIEAGSWAVEGIGEDFVPPNADLSLVARAFTITDRESIATARALLAQEGILAGSSSGTLLAAALRYCREQTEPKNVVTFVCDSGNKYLSKVFNDVWVAEQGLAERLKHGNLRDLVARSHAEGGTVTVSPADTLSTAYGRMRGADVSQLPVIEDGRLVGILDESDVLAGLGRLRQGEPGKFSAAVADSMVTHLHTVPSTAPVDALLPIFERNEVAIVMDDDEFVGLITRVDLINHLRLSP</sequence>
<dbReference type="GO" id="GO:0006535">
    <property type="term" value="P:cysteine biosynthetic process from serine"/>
    <property type="evidence" value="ECO:0007669"/>
    <property type="project" value="InterPro"/>
</dbReference>
<dbReference type="Pfam" id="PF00571">
    <property type="entry name" value="CBS"/>
    <property type="match status" value="2"/>
</dbReference>
<keyword evidence="10" id="KW-1185">Reference proteome</keyword>
<dbReference type="FunFam" id="3.40.50.1100:FF:000118">
    <property type="entry name" value="Related to CYS4-cystathionine beta-synthase"/>
    <property type="match status" value="1"/>
</dbReference>
<proteinExistence type="inferred from homology"/>
<comment type="similarity">
    <text evidence="2">Belongs to the cysteine synthase/cystathionine beta-synthase family.</text>
</comment>
<dbReference type="InterPro" id="IPR000644">
    <property type="entry name" value="CBS_dom"/>
</dbReference>
<dbReference type="CDD" id="cd04608">
    <property type="entry name" value="CBS_pair_CBS"/>
    <property type="match status" value="1"/>
</dbReference>
<evidence type="ECO:0000256" key="4">
    <source>
        <dbReference type="ARBA" id="ARBA00072081"/>
    </source>
</evidence>
<dbReference type="InterPro" id="IPR001926">
    <property type="entry name" value="TrpB-like_PALP"/>
</dbReference>
<evidence type="ECO:0000256" key="6">
    <source>
        <dbReference type="ARBA" id="ARBA00079153"/>
    </source>
</evidence>
<keyword evidence="3" id="KW-0663">Pyridoxal phosphate</keyword>
<dbReference type="SUPFAM" id="SSF54631">
    <property type="entry name" value="CBS-domain pair"/>
    <property type="match status" value="1"/>
</dbReference>
<evidence type="ECO:0000256" key="2">
    <source>
        <dbReference type="ARBA" id="ARBA00007103"/>
    </source>
</evidence>
<dbReference type="Proteomes" id="UP000184485">
    <property type="component" value="Unassembled WGS sequence"/>
</dbReference>
<dbReference type="InterPro" id="IPR001216">
    <property type="entry name" value="P-phosphate_BS"/>
</dbReference>
<dbReference type="CDD" id="cd01561">
    <property type="entry name" value="CBS_like"/>
    <property type="match status" value="1"/>
</dbReference>
<dbReference type="OrthoDB" id="9805733at2"/>
<dbReference type="FunFam" id="3.40.50.1100:FF:000003">
    <property type="entry name" value="Cystathionine beta-synthase"/>
    <property type="match status" value="1"/>
</dbReference>
<evidence type="ECO:0000256" key="7">
    <source>
        <dbReference type="PROSITE-ProRule" id="PRU00703"/>
    </source>
</evidence>
<organism evidence="9 10">
    <name type="scientific">Kaistia soli DSM 19436</name>
    <dbReference type="NCBI Taxonomy" id="1122133"/>
    <lineage>
        <taxon>Bacteria</taxon>
        <taxon>Pseudomonadati</taxon>
        <taxon>Pseudomonadota</taxon>
        <taxon>Alphaproteobacteria</taxon>
        <taxon>Hyphomicrobiales</taxon>
        <taxon>Kaistiaceae</taxon>
        <taxon>Kaistia</taxon>
    </lineage>
</organism>
<evidence type="ECO:0000259" key="8">
    <source>
        <dbReference type="PROSITE" id="PS51371"/>
    </source>
</evidence>
<dbReference type="InterPro" id="IPR050214">
    <property type="entry name" value="Cys_Synth/Cystath_Beta-Synth"/>
</dbReference>
<dbReference type="InterPro" id="IPR036052">
    <property type="entry name" value="TrpB-like_PALP_sf"/>
</dbReference>
<protein>
    <recommendedName>
        <fullName evidence="4">Cysteine synthase B</fullName>
    </recommendedName>
    <alternativeName>
        <fullName evidence="5">O-acetylserine (thiol)-lyase B</fullName>
    </alternativeName>
    <alternativeName>
        <fullName evidence="6">O-acetylserine sulfhydrylase B</fullName>
    </alternativeName>
</protein>
<dbReference type="PROSITE" id="PS51371">
    <property type="entry name" value="CBS"/>
    <property type="match status" value="1"/>
</dbReference>
<dbReference type="SUPFAM" id="SSF53686">
    <property type="entry name" value="Tryptophan synthase beta subunit-like PLP-dependent enzymes"/>
    <property type="match status" value="1"/>
</dbReference>
<dbReference type="InterPro" id="IPR046353">
    <property type="entry name" value="CBS_C"/>
</dbReference>
<evidence type="ECO:0000313" key="10">
    <source>
        <dbReference type="Proteomes" id="UP000184485"/>
    </source>
</evidence>
<name>A0A1M4YXQ7_9HYPH</name>
<dbReference type="EMBL" id="FQUP01000001">
    <property type="protein sequence ID" value="SHF10599.1"/>
    <property type="molecule type" value="Genomic_DNA"/>
</dbReference>
<dbReference type="Pfam" id="PF00291">
    <property type="entry name" value="PALP"/>
    <property type="match status" value="1"/>
</dbReference>
<comment type="cofactor">
    <cofactor evidence="1">
        <name>pyridoxal 5'-phosphate</name>
        <dbReference type="ChEBI" id="CHEBI:597326"/>
    </cofactor>
</comment>
<dbReference type="Gene3D" id="3.40.50.1100">
    <property type="match status" value="2"/>
</dbReference>
<evidence type="ECO:0000256" key="5">
    <source>
        <dbReference type="ARBA" id="ARBA00078257"/>
    </source>
</evidence>
<gene>
    <name evidence="9" type="ORF">SAMN02745157_1657</name>
</gene>
<dbReference type="STRING" id="1122133.SAMN02745157_1657"/>
<evidence type="ECO:0000313" key="9">
    <source>
        <dbReference type="EMBL" id="SHF10599.1"/>
    </source>
</evidence>
<reference evidence="9 10" key="1">
    <citation type="submission" date="2016-11" db="EMBL/GenBank/DDBJ databases">
        <authorList>
            <person name="Jaros S."/>
            <person name="Januszkiewicz K."/>
            <person name="Wedrychowicz H."/>
        </authorList>
    </citation>
    <scope>NUCLEOTIDE SEQUENCE [LARGE SCALE GENOMIC DNA]</scope>
    <source>
        <strain evidence="9 10">DSM 19436</strain>
    </source>
</reference>
<dbReference type="PANTHER" id="PTHR10314">
    <property type="entry name" value="CYSTATHIONINE BETA-SYNTHASE"/>
    <property type="match status" value="1"/>
</dbReference>
<evidence type="ECO:0000256" key="3">
    <source>
        <dbReference type="ARBA" id="ARBA00022898"/>
    </source>
</evidence>
<dbReference type="PROSITE" id="PS00901">
    <property type="entry name" value="CYS_SYNTHASE"/>
    <property type="match status" value="1"/>
</dbReference>
<feature type="domain" description="CBS" evidence="8">
    <location>
        <begin position="347"/>
        <end position="408"/>
    </location>
</feature>
<accession>A0A1M4YXQ7</accession>
<dbReference type="Gene3D" id="3.10.580.10">
    <property type="entry name" value="CBS-domain"/>
    <property type="match status" value="1"/>
</dbReference>
<dbReference type="SMART" id="SM00116">
    <property type="entry name" value="CBS"/>
    <property type="match status" value="2"/>
</dbReference>
<dbReference type="InterPro" id="IPR046342">
    <property type="entry name" value="CBS_dom_sf"/>
</dbReference>
<dbReference type="AlphaFoldDB" id="A0A1M4YXQ7"/>
<dbReference type="GO" id="GO:0016765">
    <property type="term" value="F:transferase activity, transferring alkyl or aryl (other than methyl) groups"/>
    <property type="evidence" value="ECO:0007669"/>
    <property type="project" value="UniProtKB-ARBA"/>
</dbReference>